<feature type="domain" description="NB-ARC" evidence="2">
    <location>
        <begin position="272"/>
        <end position="433"/>
    </location>
</feature>
<dbReference type="PANTHER" id="PTHR35205:SF1">
    <property type="entry name" value="ZU5 DOMAIN-CONTAINING PROTEIN"/>
    <property type="match status" value="1"/>
</dbReference>
<keyword evidence="6" id="KW-1185">Reference proteome</keyword>
<dbReference type="SUPFAM" id="SSF52540">
    <property type="entry name" value="P-loop containing nucleoside triphosphate hydrolases"/>
    <property type="match status" value="1"/>
</dbReference>
<dbReference type="SUPFAM" id="SSF48452">
    <property type="entry name" value="TPR-like"/>
    <property type="match status" value="1"/>
</dbReference>
<reference evidence="5 6" key="1">
    <citation type="submission" date="2024-02" db="EMBL/GenBank/DDBJ databases">
        <title>First draft genome assembly of two strains of Seiridium cardinale.</title>
        <authorList>
            <person name="Emiliani G."/>
            <person name="Scali E."/>
        </authorList>
    </citation>
    <scope>NUCLEOTIDE SEQUENCE [LARGE SCALE GENOMIC DNA]</scope>
    <source>
        <strain evidence="5 6">BM-138-000479</strain>
    </source>
</reference>
<keyword evidence="1" id="KW-0802">TPR repeat</keyword>
<dbReference type="PRINTS" id="PR00364">
    <property type="entry name" value="DISEASERSIST"/>
</dbReference>
<dbReference type="InterPro" id="IPR056681">
    <property type="entry name" value="DUF7779"/>
</dbReference>
<dbReference type="SMART" id="SM00028">
    <property type="entry name" value="TPR"/>
    <property type="match status" value="4"/>
</dbReference>
<dbReference type="InterPro" id="IPR056125">
    <property type="entry name" value="DUF7708"/>
</dbReference>
<proteinExistence type="predicted"/>
<evidence type="ECO:0000256" key="1">
    <source>
        <dbReference type="PROSITE-ProRule" id="PRU00339"/>
    </source>
</evidence>
<sequence>MFREVRPGNPQQAWAAAIARTRQELGGADFQTFLGTRDYATCIANLTAANNAFSKKWAGVKAIISPFFDFLNTFDRALGTCCQSSPEIACLIWGSIQAVLSVASKFAGVVHRIAFMLQKIPKCMPRFEDYSRFFPQHERLHLCLVDIYETFVLFCVSAFKFLRSRSFTIVVRTTWQSLDKVFEDAVEQFKAGTADLEREARAANIQIGFEREEAAERRYQNVIAAIPNVLNDTKLTRPTMLVPLDRNPAFFGRTKELSTIHAYTSRTPAAEERKLKTVAIRAIGGMGKTQLALEFIFKERRAFKGIFWIRSEESIVMQQDFAQIGRTIASVKPIGANLEKSVQIARDWLSETGGSVRWMSLTCAYVFLEEPWLIVFDNVEDSGIVLDLWPNSGSGTIIITTRDDDVANRLAESKIELQGFRPDEGAALLQLVVPNITNPDLARCISDELGGMPLALCQMGSYIRQTRCNLADFLCTLQTHSERLYRDKASTRSLQYANNIATCCDLSLKQLPREGFHLLAVLAFFQTDEVQETLLTHGCSTVPRLKHLSGFLEWNNAVRMLTKNGLIERFETQYGHVIRIHRVIKRHVLHVLSNQSQPLRQAALQDAIDLLNQKFPQRPPDGGTMSKHWAGCELWLPHVISLKDAFTWIRKLGDKIPRAYPEILVNCSYYMWERGSRNATAFTTHAFRICEEGLENEADPLLADVLTVRGALKMTESGLQKRGECADLFQRALHIRQLYMAVHPEPSRNDLRQLANAYHNMGVTCLTLEKWDDALPCFERSLQLKETVGNEDSIPYDFAISFYNMCKVQIGKGLFHQALPMAEKAASLAERANGVEDYRTSQFRFAYAELLLACGRVSEGLKIHEMTLEIRERVMGMDNNDSGVSYYALSCAYQRLGRLNEALMKIKQAVKVFDGVPNAEDRMSRAYFRKYLIMRELGDDTGARTALSKAREIRRSLVVTIGSNEDTIEEYDSMVSYYHK</sequence>
<dbReference type="Pfam" id="PF25000">
    <property type="entry name" value="DUF7779"/>
    <property type="match status" value="1"/>
</dbReference>
<dbReference type="Pfam" id="PF24809">
    <property type="entry name" value="DUF7708"/>
    <property type="match status" value="1"/>
</dbReference>
<dbReference type="InterPro" id="IPR027417">
    <property type="entry name" value="P-loop_NTPase"/>
</dbReference>
<dbReference type="PANTHER" id="PTHR35205">
    <property type="entry name" value="NB-ARC AND TPR DOMAIN PROTEIN"/>
    <property type="match status" value="1"/>
</dbReference>
<dbReference type="Gene3D" id="3.40.50.300">
    <property type="entry name" value="P-loop containing nucleotide triphosphate hydrolases"/>
    <property type="match status" value="1"/>
</dbReference>
<dbReference type="Proteomes" id="UP001465668">
    <property type="component" value="Unassembled WGS sequence"/>
</dbReference>
<dbReference type="Gene3D" id="1.25.40.10">
    <property type="entry name" value="Tetratricopeptide repeat domain"/>
    <property type="match status" value="2"/>
</dbReference>
<name>A0ABR2XK48_9PEZI</name>
<comment type="caution">
    <text evidence="5">The sequence shown here is derived from an EMBL/GenBank/DDBJ whole genome shotgun (WGS) entry which is preliminary data.</text>
</comment>
<evidence type="ECO:0000313" key="6">
    <source>
        <dbReference type="Proteomes" id="UP001465668"/>
    </source>
</evidence>
<dbReference type="PROSITE" id="PS50005">
    <property type="entry name" value="TPR"/>
    <property type="match status" value="1"/>
</dbReference>
<gene>
    <name evidence="5" type="ORF">SCAR479_09347</name>
</gene>
<dbReference type="EMBL" id="JARVKM010000045">
    <property type="protein sequence ID" value="KAK9774007.1"/>
    <property type="molecule type" value="Genomic_DNA"/>
</dbReference>
<dbReference type="Pfam" id="PF13424">
    <property type="entry name" value="TPR_12"/>
    <property type="match status" value="1"/>
</dbReference>
<feature type="repeat" description="TPR" evidence="1">
    <location>
        <begin position="755"/>
        <end position="788"/>
    </location>
</feature>
<dbReference type="InterPro" id="IPR011990">
    <property type="entry name" value="TPR-like_helical_dom_sf"/>
</dbReference>
<evidence type="ECO:0000313" key="5">
    <source>
        <dbReference type="EMBL" id="KAK9774007.1"/>
    </source>
</evidence>
<feature type="domain" description="DUF7779" evidence="4">
    <location>
        <begin position="507"/>
        <end position="595"/>
    </location>
</feature>
<organism evidence="5 6">
    <name type="scientific">Seiridium cardinale</name>
    <dbReference type="NCBI Taxonomy" id="138064"/>
    <lineage>
        <taxon>Eukaryota</taxon>
        <taxon>Fungi</taxon>
        <taxon>Dikarya</taxon>
        <taxon>Ascomycota</taxon>
        <taxon>Pezizomycotina</taxon>
        <taxon>Sordariomycetes</taxon>
        <taxon>Xylariomycetidae</taxon>
        <taxon>Amphisphaeriales</taxon>
        <taxon>Sporocadaceae</taxon>
        <taxon>Seiridium</taxon>
    </lineage>
</organism>
<evidence type="ECO:0000259" key="2">
    <source>
        <dbReference type="Pfam" id="PF00931"/>
    </source>
</evidence>
<evidence type="ECO:0000259" key="4">
    <source>
        <dbReference type="Pfam" id="PF25000"/>
    </source>
</evidence>
<dbReference type="InterPro" id="IPR002182">
    <property type="entry name" value="NB-ARC"/>
</dbReference>
<dbReference type="Pfam" id="PF00931">
    <property type="entry name" value="NB-ARC"/>
    <property type="match status" value="1"/>
</dbReference>
<accession>A0ABR2XK48</accession>
<dbReference type="InterPro" id="IPR019734">
    <property type="entry name" value="TPR_rpt"/>
</dbReference>
<evidence type="ECO:0000259" key="3">
    <source>
        <dbReference type="Pfam" id="PF24809"/>
    </source>
</evidence>
<feature type="domain" description="DUF7708" evidence="3">
    <location>
        <begin position="67"/>
        <end position="204"/>
    </location>
</feature>
<protein>
    <submittedName>
        <fullName evidence="5">NB-ARC domain-containing protein</fullName>
    </submittedName>
</protein>